<organism evidence="1 2">
    <name type="scientific">Candidatus Nitronauta litoralis</name>
    <dbReference type="NCBI Taxonomy" id="2705533"/>
    <lineage>
        <taxon>Bacteria</taxon>
        <taxon>Pseudomonadati</taxon>
        <taxon>Nitrospinota/Tectimicrobiota group</taxon>
        <taxon>Nitrospinota</taxon>
        <taxon>Nitrospinia</taxon>
        <taxon>Nitrospinales</taxon>
        <taxon>Nitrospinaceae</taxon>
        <taxon>Candidatus Nitronauta</taxon>
    </lineage>
</organism>
<evidence type="ECO:0000313" key="2">
    <source>
        <dbReference type="Proteomes" id="UP000594688"/>
    </source>
</evidence>
<proteinExistence type="predicted"/>
<reference evidence="1 2" key="1">
    <citation type="submission" date="2020-02" db="EMBL/GenBank/DDBJ databases">
        <title>Genomic and physiological characterization of two novel Nitrospinaceae genera.</title>
        <authorList>
            <person name="Mueller A.J."/>
            <person name="Jung M.-Y."/>
            <person name="Strachan C.R."/>
            <person name="Herbold C.W."/>
            <person name="Kirkegaard R.H."/>
            <person name="Daims H."/>
        </authorList>
    </citation>
    <scope>NUCLEOTIDE SEQUENCE [LARGE SCALE GENOMIC DNA]</scope>
    <source>
        <strain evidence="1">EB</strain>
    </source>
</reference>
<gene>
    <name evidence="1" type="ORF">G3M70_01855</name>
</gene>
<dbReference type="AlphaFoldDB" id="A0A7T0BTQ8"/>
<name>A0A7T0BTQ8_9BACT</name>
<evidence type="ECO:0000313" key="1">
    <source>
        <dbReference type="EMBL" id="QPJ60698.1"/>
    </source>
</evidence>
<sequence length="420" mass="48384">MAIIRITRLFIAQNYPGEQRFQSPFPSPSGPKPLFFIPAFLLFFAFLLCWAPQSEARSPLQFKVDNQTFAYNLEWTGIDSIVEGETFIGNILKTFFEYHFNKRLYVQGGALLQHPFGDDDRIDEVDPVIALHYRAFPGWKVTAGTIDRNHPLHDGIFWEALRFIDPIEQGFQLKGDTKHVKQDLWIAWERRESTGVRERFSVGNVTELRWNGFSLDGQLLWAHLGGQQNGGPGVFNNLSIAFGGGYTLVPDIEGFSFFKEAGFRVHYLYQEDEPAGVIKLDERGVAVRAWVNLWGVNLVGRFWNADGGNFNSRRGDLGQPGIALAKGNPLYRAEEFQEIGVYKIWQLAESVSMRFDLRQQWVLDETVEVYAITFQWVDGFDLFEDYFRKRSKGISEKTVRRAKPRSRLKRRVRATYPDMD</sequence>
<dbReference type="Proteomes" id="UP000594688">
    <property type="component" value="Chromosome"/>
</dbReference>
<dbReference type="EMBL" id="CP048685">
    <property type="protein sequence ID" value="QPJ60698.1"/>
    <property type="molecule type" value="Genomic_DNA"/>
</dbReference>
<dbReference type="KEGG" id="nli:G3M70_01855"/>
<protein>
    <recommendedName>
        <fullName evidence="3">Alginate export domain-containing protein</fullName>
    </recommendedName>
</protein>
<evidence type="ECO:0008006" key="3">
    <source>
        <dbReference type="Google" id="ProtNLM"/>
    </source>
</evidence>
<accession>A0A7T0BTQ8</accession>